<gene>
    <name evidence="7" type="ORF">AM593_04815</name>
</gene>
<dbReference type="InterPro" id="IPR052244">
    <property type="entry name" value="Choline_transporter"/>
</dbReference>
<keyword evidence="8" id="KW-1185">Reference proteome</keyword>
<dbReference type="InterPro" id="IPR038377">
    <property type="entry name" value="Na/Glc_symporter_sf"/>
</dbReference>
<dbReference type="GO" id="GO:0005307">
    <property type="term" value="F:choline:sodium symporter activity"/>
    <property type="evidence" value="ECO:0007669"/>
    <property type="project" value="TreeGrafter"/>
</dbReference>
<keyword evidence="2" id="KW-0769">Symport</keyword>
<keyword evidence="1" id="KW-0813">Transport</keyword>
<feature type="non-terminal residue" evidence="7">
    <location>
        <position position="1"/>
    </location>
</feature>
<evidence type="ECO:0000256" key="6">
    <source>
        <dbReference type="ARBA" id="ARBA00023201"/>
    </source>
</evidence>
<keyword evidence="5" id="KW-0325">Glycoprotein</keyword>
<evidence type="ECO:0000256" key="5">
    <source>
        <dbReference type="ARBA" id="ARBA00023180"/>
    </source>
</evidence>
<dbReference type="EMBL" id="KV596098">
    <property type="protein sequence ID" value="OPL21031.1"/>
    <property type="molecule type" value="Genomic_DNA"/>
</dbReference>
<name>A0A3R5TMV0_MYTGA</name>
<keyword evidence="6" id="KW-0739">Sodium transport</keyword>
<organism evidence="7 8">
    <name type="scientific">Mytilus galloprovincialis</name>
    <name type="common">Mediterranean mussel</name>
    <dbReference type="NCBI Taxonomy" id="29158"/>
    <lineage>
        <taxon>Eukaryota</taxon>
        <taxon>Metazoa</taxon>
        <taxon>Spiralia</taxon>
        <taxon>Lophotrochozoa</taxon>
        <taxon>Mollusca</taxon>
        <taxon>Bivalvia</taxon>
        <taxon>Autobranchia</taxon>
        <taxon>Pteriomorphia</taxon>
        <taxon>Mytilida</taxon>
        <taxon>Mytiloidea</taxon>
        <taxon>Mytilidae</taxon>
        <taxon>Mytilinae</taxon>
        <taxon>Mytilus</taxon>
    </lineage>
</organism>
<evidence type="ECO:0000256" key="3">
    <source>
        <dbReference type="ARBA" id="ARBA00023053"/>
    </source>
</evidence>
<evidence type="ECO:0000256" key="2">
    <source>
        <dbReference type="ARBA" id="ARBA00022847"/>
    </source>
</evidence>
<proteinExistence type="predicted"/>
<dbReference type="AlphaFoldDB" id="A0A3R5TMV0"/>
<reference evidence="7 8" key="1">
    <citation type="journal article" date="2016" name="PLoS ONE">
        <title>A First Insight into the Genome of the Filter-Feeder Mussel Mytilus galloprovincialis.</title>
        <authorList>
            <person name="Murgarella M."/>
            <person name="Puiu D."/>
            <person name="Novoa B."/>
            <person name="Figueras A."/>
            <person name="Posada D."/>
            <person name="Canchaya C."/>
        </authorList>
    </citation>
    <scope>NUCLEOTIDE SEQUENCE [LARGE SCALE GENOMIC DNA]</scope>
    <source>
        <tissue evidence="7">Muscle</tissue>
    </source>
</reference>
<dbReference type="PANTHER" id="PTHR45897:SF4">
    <property type="entry name" value="HIGH-AFFINITY CHOLINE TRANSPORTER 1"/>
    <property type="match status" value="1"/>
</dbReference>
<dbReference type="PANTHER" id="PTHR45897">
    <property type="entry name" value="HIGH-AFFINITY CHOLINE TRANSPORTER 1"/>
    <property type="match status" value="1"/>
</dbReference>
<protein>
    <submittedName>
        <fullName evidence="7">High-affinity 1-like choline transporter</fullName>
    </submittedName>
</protein>
<evidence type="ECO:0000313" key="8">
    <source>
        <dbReference type="Proteomes" id="UP000266721"/>
    </source>
</evidence>
<keyword evidence="3" id="KW-0915">Sodium</keyword>
<dbReference type="GO" id="GO:0005886">
    <property type="term" value="C:plasma membrane"/>
    <property type="evidence" value="ECO:0007669"/>
    <property type="project" value="TreeGrafter"/>
</dbReference>
<dbReference type="GO" id="GO:0008292">
    <property type="term" value="P:acetylcholine biosynthetic process"/>
    <property type="evidence" value="ECO:0007669"/>
    <property type="project" value="TreeGrafter"/>
</dbReference>
<sequence length="75" mass="8012">MVDLQRERGGLWAAWKSRKVTKNSEDVLLAGRSIGMLLGIFTMTATWVEGGFINGTAEGVYSGGLVGSQAPFAYS</sequence>
<dbReference type="Proteomes" id="UP000266721">
    <property type="component" value="Unassembled WGS sequence"/>
</dbReference>
<accession>A0A3R5TMV0</accession>
<evidence type="ECO:0000256" key="1">
    <source>
        <dbReference type="ARBA" id="ARBA00022448"/>
    </source>
</evidence>
<dbReference type="Gene3D" id="1.20.1730.10">
    <property type="entry name" value="Sodium/glucose cotransporter"/>
    <property type="match status" value="1"/>
</dbReference>
<evidence type="ECO:0000313" key="7">
    <source>
        <dbReference type="EMBL" id="OPL21031.1"/>
    </source>
</evidence>
<feature type="non-terminal residue" evidence="7">
    <location>
        <position position="75"/>
    </location>
</feature>
<keyword evidence="4" id="KW-0406">Ion transport</keyword>
<evidence type="ECO:0000256" key="4">
    <source>
        <dbReference type="ARBA" id="ARBA00023065"/>
    </source>
</evidence>